<dbReference type="Pfam" id="PF05806">
    <property type="entry name" value="Noggin"/>
    <property type="match status" value="1"/>
</dbReference>
<organism evidence="6 7">
    <name type="scientific">Clytia hemisphaerica</name>
    <dbReference type="NCBI Taxonomy" id="252671"/>
    <lineage>
        <taxon>Eukaryota</taxon>
        <taxon>Metazoa</taxon>
        <taxon>Cnidaria</taxon>
        <taxon>Hydrozoa</taxon>
        <taxon>Hydroidolina</taxon>
        <taxon>Leptothecata</taxon>
        <taxon>Obeliida</taxon>
        <taxon>Clytiidae</taxon>
        <taxon>Clytia</taxon>
    </lineage>
</organism>
<dbReference type="Proteomes" id="UP000594262">
    <property type="component" value="Unplaced"/>
</dbReference>
<dbReference type="OrthoDB" id="5950649at2759"/>
<evidence type="ECO:0000313" key="7">
    <source>
        <dbReference type="Proteomes" id="UP000594262"/>
    </source>
</evidence>
<evidence type="ECO:0000313" key="6">
    <source>
        <dbReference type="EnsemblMetazoa" id="CLYHEMP018951.1"/>
    </source>
</evidence>
<dbReference type="GeneID" id="136807053"/>
<evidence type="ECO:0000256" key="4">
    <source>
        <dbReference type="ARBA" id="ARBA00022525"/>
    </source>
</evidence>
<evidence type="ECO:0000256" key="3">
    <source>
        <dbReference type="ARBA" id="ARBA00022473"/>
    </source>
</evidence>
<proteinExistence type="inferred from homology"/>
<keyword evidence="5" id="KW-0732">Signal</keyword>
<dbReference type="SUPFAM" id="SSF57501">
    <property type="entry name" value="Cystine-knot cytokines"/>
    <property type="match status" value="1"/>
</dbReference>
<dbReference type="PANTHER" id="PTHR10494:SF6">
    <property type="entry name" value="NOGGIN"/>
    <property type="match status" value="1"/>
</dbReference>
<dbReference type="Gene3D" id="2.10.90.10">
    <property type="entry name" value="Cystine-knot cytokines"/>
    <property type="match status" value="1"/>
</dbReference>
<dbReference type="InterPro" id="IPR029034">
    <property type="entry name" value="Cystine-knot_cytokine"/>
</dbReference>
<protein>
    <submittedName>
        <fullName evidence="6">Uncharacterized protein</fullName>
    </submittedName>
</protein>
<evidence type="ECO:0000256" key="1">
    <source>
        <dbReference type="ARBA" id="ARBA00004613"/>
    </source>
</evidence>
<keyword evidence="3" id="KW-0217">Developmental protein</keyword>
<dbReference type="GO" id="GO:0045596">
    <property type="term" value="P:negative regulation of cell differentiation"/>
    <property type="evidence" value="ECO:0007669"/>
    <property type="project" value="InterPro"/>
</dbReference>
<sequence length="209" mass="23900">MRIWYPFLQLLIGISGGVLPGLIKTTKGQLFNKLKELSNTPGNIDNLKSLIKTFNHPVPKAKDLNPSDLHPKLGTIDYTYQSIERPRNLGEITKEAYSPQSRMKVTVPRSIDSNFAKYMQRYLEKLSFCPLGEKWIDLGDYLWPRYFKFTHCIQKNCSYPEGLVCQEKTSSNPVKIALLYWTCMSKICGTWAKIYVSVINECQCSGCLS</sequence>
<dbReference type="RefSeq" id="XP_066919722.1">
    <property type="nucleotide sequence ID" value="XM_067063621.1"/>
</dbReference>
<keyword evidence="7" id="KW-1185">Reference proteome</keyword>
<dbReference type="InterPro" id="IPR008717">
    <property type="entry name" value="Noggin"/>
</dbReference>
<dbReference type="EnsemblMetazoa" id="CLYHEMT018951.1">
    <property type="protein sequence ID" value="CLYHEMP018951.1"/>
    <property type="gene ID" value="CLYHEMG018951"/>
</dbReference>
<dbReference type="GO" id="GO:0005615">
    <property type="term" value="C:extracellular space"/>
    <property type="evidence" value="ECO:0007669"/>
    <property type="project" value="TreeGrafter"/>
</dbReference>
<dbReference type="AlphaFoldDB" id="A0A7M5X704"/>
<comment type="similarity">
    <text evidence="2">Belongs to the noggin family.</text>
</comment>
<dbReference type="PANTHER" id="PTHR10494">
    <property type="entry name" value="BONE MORPHOGENETIC PROTEIN INHIBITOR, NOGGIN"/>
    <property type="match status" value="1"/>
</dbReference>
<accession>A0A7M5X704</accession>
<evidence type="ECO:0000256" key="5">
    <source>
        <dbReference type="ARBA" id="ARBA00022729"/>
    </source>
</evidence>
<comment type="subcellular location">
    <subcellularLocation>
        <location evidence="1">Secreted</location>
    </subcellularLocation>
</comment>
<keyword evidence="4" id="KW-0964">Secreted</keyword>
<name>A0A7M5X704_9CNID</name>
<dbReference type="GO" id="GO:0030514">
    <property type="term" value="P:negative regulation of BMP signaling pathway"/>
    <property type="evidence" value="ECO:0007669"/>
    <property type="project" value="InterPro"/>
</dbReference>
<reference evidence="6" key="1">
    <citation type="submission" date="2021-01" db="UniProtKB">
        <authorList>
            <consortium name="EnsemblMetazoa"/>
        </authorList>
    </citation>
    <scope>IDENTIFICATION</scope>
</reference>
<evidence type="ECO:0000256" key="2">
    <source>
        <dbReference type="ARBA" id="ARBA00007480"/>
    </source>
</evidence>